<dbReference type="AlphaFoldDB" id="A0A0B4XB81"/>
<dbReference type="KEGG" id="rga:RGR602_PB00329"/>
<sequence length="80" mass="8219">MSIARSLAAQPRIGGAALLIHDAHLDGISVYADQGLDAIRDVDGEGSPRGYAAAAFAPMSCSTIRLNGRFKGICLCTTAA</sequence>
<dbReference type="Proteomes" id="UP000031368">
    <property type="component" value="Plasmid pRgalR602b"/>
</dbReference>
<geneLocation type="plasmid" evidence="1 2">
    <name>pRgalR602b</name>
</geneLocation>
<dbReference type="EMBL" id="CP006879">
    <property type="protein sequence ID" value="AJD43863.1"/>
    <property type="molecule type" value="Genomic_DNA"/>
</dbReference>
<keyword evidence="1" id="KW-0614">Plasmid</keyword>
<dbReference type="RefSeq" id="WP_040114302.1">
    <property type="nucleotide sequence ID" value="NZ_CP006879.1"/>
</dbReference>
<dbReference type="HOGENOM" id="CLU_2587258_0_0_5"/>
<name>A0A0B4XB81_9HYPH</name>
<protein>
    <submittedName>
        <fullName evidence="1">Uncharacterized protein</fullName>
    </submittedName>
</protein>
<keyword evidence="2" id="KW-1185">Reference proteome</keyword>
<reference evidence="1 2" key="1">
    <citation type="submission" date="2013-11" db="EMBL/GenBank/DDBJ databases">
        <title>Complete genome sequence of Rhizobium gallicum bv. gallicum R602.</title>
        <authorList>
            <person name="Bustos P."/>
            <person name="Santamaria R.I."/>
            <person name="Lozano L."/>
            <person name="Acosta J.L."/>
            <person name="Ormeno-Orrillo E."/>
            <person name="Rogel M.A."/>
            <person name="Romero D."/>
            <person name="Cevallos M.A."/>
            <person name="Martinez-Romero E."/>
            <person name="Gonzalez V."/>
        </authorList>
    </citation>
    <scope>NUCLEOTIDE SEQUENCE [LARGE SCALE GENOMIC DNA]</scope>
    <source>
        <strain evidence="1 2">R602</strain>
        <plasmid evidence="1 2">pRgalR602b</plasmid>
    </source>
</reference>
<accession>A0A0B4XB81</accession>
<proteinExistence type="predicted"/>
<evidence type="ECO:0000313" key="1">
    <source>
        <dbReference type="EMBL" id="AJD43863.1"/>
    </source>
</evidence>
<evidence type="ECO:0000313" key="2">
    <source>
        <dbReference type="Proteomes" id="UP000031368"/>
    </source>
</evidence>
<gene>
    <name evidence="1" type="ORF">RGR602_PB00329</name>
</gene>
<organism evidence="1 2">
    <name type="scientific">Rhizobium gallicum bv. gallicum R602sp</name>
    <dbReference type="NCBI Taxonomy" id="1041138"/>
    <lineage>
        <taxon>Bacteria</taxon>
        <taxon>Pseudomonadati</taxon>
        <taxon>Pseudomonadota</taxon>
        <taxon>Alphaproteobacteria</taxon>
        <taxon>Hyphomicrobiales</taxon>
        <taxon>Rhizobiaceae</taxon>
        <taxon>Rhizobium/Agrobacterium group</taxon>
        <taxon>Rhizobium</taxon>
    </lineage>
</organism>